<keyword evidence="3" id="KW-0645">Protease</keyword>
<evidence type="ECO:0000256" key="8">
    <source>
        <dbReference type="ARBA" id="ARBA00023136"/>
    </source>
</evidence>
<keyword evidence="6" id="KW-0378">Hydrolase</keyword>
<evidence type="ECO:0000313" key="11">
    <source>
        <dbReference type="EMBL" id="TSC65706.1"/>
    </source>
</evidence>
<comment type="similarity">
    <text evidence="1 9">Belongs to the peptidase A8 family.</text>
</comment>
<dbReference type="AlphaFoldDB" id="A0A554JBD7"/>
<keyword evidence="8 10" id="KW-0472">Membrane</keyword>
<evidence type="ECO:0000256" key="10">
    <source>
        <dbReference type="SAM" id="Phobius"/>
    </source>
</evidence>
<evidence type="ECO:0000256" key="5">
    <source>
        <dbReference type="ARBA" id="ARBA00022750"/>
    </source>
</evidence>
<feature type="transmembrane region" description="Helical" evidence="10">
    <location>
        <begin position="49"/>
        <end position="69"/>
    </location>
</feature>
<keyword evidence="4 10" id="KW-0812">Transmembrane</keyword>
<feature type="transmembrane region" description="Helical" evidence="10">
    <location>
        <begin position="76"/>
        <end position="94"/>
    </location>
</feature>
<dbReference type="GO" id="GO:0016020">
    <property type="term" value="C:membrane"/>
    <property type="evidence" value="ECO:0007669"/>
    <property type="project" value="InterPro"/>
</dbReference>
<evidence type="ECO:0000256" key="6">
    <source>
        <dbReference type="ARBA" id="ARBA00022801"/>
    </source>
</evidence>
<feature type="transmembrane region" description="Helical" evidence="10">
    <location>
        <begin position="106"/>
        <end position="129"/>
    </location>
</feature>
<evidence type="ECO:0000256" key="7">
    <source>
        <dbReference type="ARBA" id="ARBA00022989"/>
    </source>
</evidence>
<evidence type="ECO:0000256" key="1">
    <source>
        <dbReference type="ARBA" id="ARBA00006139"/>
    </source>
</evidence>
<keyword evidence="7 10" id="KW-1133">Transmembrane helix</keyword>
<comment type="caution">
    <text evidence="11">The sequence shown here is derived from an EMBL/GenBank/DDBJ whole genome shotgun (WGS) entry which is preliminary data.</text>
</comment>
<dbReference type="PANTHER" id="PTHR33695">
    <property type="entry name" value="LIPOPROTEIN SIGNAL PEPTIDASE"/>
    <property type="match status" value="1"/>
</dbReference>
<sequence length="137" mass="16043">MKNIKEKITYSFLFFLFLLLDQTTKHFVLKKQSALIFKNENFAFSLKVPTPWMYLTYSILLTLLVNWFVKKQNKNILDKLGFVFILSGAVSNISERLFNGFVIDFIHIHTGVFNLADFFIILGIILLFFSKDELMNS</sequence>
<dbReference type="GO" id="GO:0004190">
    <property type="term" value="F:aspartic-type endopeptidase activity"/>
    <property type="evidence" value="ECO:0007669"/>
    <property type="project" value="UniProtKB-KW"/>
</dbReference>
<keyword evidence="5" id="KW-0064">Aspartyl protease</keyword>
<name>A0A554JBD7_9BACT</name>
<organism evidence="11 12">
    <name type="scientific">Candidatus Doudnabacteria bacterium Gr01-1014_77</name>
    <dbReference type="NCBI Taxonomy" id="2017133"/>
    <lineage>
        <taxon>Bacteria</taxon>
        <taxon>Candidatus Doudnaibacteriota</taxon>
    </lineage>
</organism>
<keyword evidence="2" id="KW-1003">Cell membrane</keyword>
<evidence type="ECO:0000256" key="2">
    <source>
        <dbReference type="ARBA" id="ARBA00022475"/>
    </source>
</evidence>
<dbReference type="Proteomes" id="UP000319613">
    <property type="component" value="Unassembled WGS sequence"/>
</dbReference>
<evidence type="ECO:0000256" key="4">
    <source>
        <dbReference type="ARBA" id="ARBA00022692"/>
    </source>
</evidence>
<accession>A0A554JBD7</accession>
<dbReference type="PRINTS" id="PR00781">
    <property type="entry name" value="LIPOSIGPTASE"/>
</dbReference>
<evidence type="ECO:0000313" key="12">
    <source>
        <dbReference type="Proteomes" id="UP000319613"/>
    </source>
</evidence>
<gene>
    <name evidence="11" type="ORF">G01um101477_363</name>
</gene>
<dbReference type="GO" id="GO:0006508">
    <property type="term" value="P:proteolysis"/>
    <property type="evidence" value="ECO:0007669"/>
    <property type="project" value="UniProtKB-KW"/>
</dbReference>
<dbReference type="EMBL" id="VMFF01000032">
    <property type="protein sequence ID" value="TSC65706.1"/>
    <property type="molecule type" value="Genomic_DNA"/>
</dbReference>
<reference evidence="11 12" key="1">
    <citation type="submission" date="2017-07" db="EMBL/GenBank/DDBJ databases">
        <title>Mechanisms for carbon and nitrogen cycling indicate functional differentiation within the Candidate Phyla Radiation.</title>
        <authorList>
            <person name="Danczak R.E."/>
            <person name="Johnston M.D."/>
            <person name="Kenah C."/>
            <person name="Slattery M."/>
            <person name="Wrighton K.C."/>
            <person name="Wilkins M.J."/>
        </authorList>
    </citation>
    <scope>NUCLEOTIDE SEQUENCE [LARGE SCALE GENOMIC DNA]</scope>
    <source>
        <strain evidence="11">Gr01-1014_77</strain>
    </source>
</reference>
<protein>
    <submittedName>
        <fullName evidence="11">Signal peptidase II</fullName>
    </submittedName>
</protein>
<evidence type="ECO:0000256" key="9">
    <source>
        <dbReference type="RuleBase" id="RU004181"/>
    </source>
</evidence>
<proteinExistence type="inferred from homology"/>
<dbReference type="PANTHER" id="PTHR33695:SF1">
    <property type="entry name" value="LIPOPROTEIN SIGNAL PEPTIDASE"/>
    <property type="match status" value="1"/>
</dbReference>
<evidence type="ECO:0000256" key="3">
    <source>
        <dbReference type="ARBA" id="ARBA00022670"/>
    </source>
</evidence>
<dbReference type="InterPro" id="IPR001872">
    <property type="entry name" value="Peptidase_A8"/>
</dbReference>
<dbReference type="Pfam" id="PF01252">
    <property type="entry name" value="Peptidase_A8"/>
    <property type="match status" value="1"/>
</dbReference>